<feature type="region of interest" description="Disordered" evidence="1">
    <location>
        <begin position="47"/>
        <end position="68"/>
    </location>
</feature>
<evidence type="ECO:0000259" key="3">
    <source>
        <dbReference type="Pfam" id="PF13248"/>
    </source>
</evidence>
<dbReference type="Pfam" id="PF13290">
    <property type="entry name" value="CHB_HEX_C_1"/>
    <property type="match status" value="2"/>
</dbReference>
<accession>A0ABY5VG00</accession>
<dbReference type="Pfam" id="PF13248">
    <property type="entry name" value="Zn_ribbon_3"/>
    <property type="match status" value="1"/>
</dbReference>
<feature type="domain" description="Putative zinc-ribbon" evidence="3">
    <location>
        <begin position="2"/>
        <end position="24"/>
    </location>
</feature>
<keyword evidence="6" id="KW-1185">Reference proteome</keyword>
<dbReference type="RefSeq" id="WP_049898052.1">
    <property type="nucleotide sequence ID" value="NZ_CABLBR010000005.1"/>
</dbReference>
<dbReference type="Pfam" id="PF14559">
    <property type="entry name" value="TPR_19"/>
    <property type="match status" value="1"/>
</dbReference>
<keyword evidence="2" id="KW-0812">Transmembrane</keyword>
<name>A0ABY5VG00_9FIRM</name>
<dbReference type="InterPro" id="IPR059177">
    <property type="entry name" value="GH29D-like_dom"/>
</dbReference>
<sequence length="380" mass="42953">MRCSYCGAPVEKGRVFCLNCGEEIQWVPEYHAIGSYRSNEQVSQQRASKEMTYPRMQPVQKEPEKKPEKRKKKKWPFVLVFFLAVIAAAVGILLYQEYTRQQQYQSFDYQYKMAEEMWRDQDYGEAMVYINRAVTLDTDRTDAKLLKARILYDSGQKEKCAEFLQAVIGENPDSEDAYSLLIQIYEEDGDTDSIRHLVENISDAGIRDMFSEYLPVEVLFTPVAGDYEELLTVELYTEGTQKCIIYYTTDGTIPTEDSDPYKVGIPLTEGTTTIRAVAVNERDIPGDIKSSTYEIAIPMPEVPVISPASGEYQSSAGLQIEIAVPDGCTAYYSFDEKPTTGSTKYTGPVAMPQGEYTFYAIIVNQNGKESYPGSATYIVK</sequence>
<dbReference type="EMBL" id="CP102290">
    <property type="protein sequence ID" value="UWP59514.1"/>
    <property type="molecule type" value="Genomic_DNA"/>
</dbReference>
<dbReference type="Proteomes" id="UP001060164">
    <property type="component" value="Chromosome"/>
</dbReference>
<feature type="transmembrane region" description="Helical" evidence="2">
    <location>
        <begin position="75"/>
        <end position="95"/>
    </location>
</feature>
<proteinExistence type="predicted"/>
<protein>
    <submittedName>
        <fullName evidence="5">Chitobiase/beta-hexosaminidase C-terminal domain-containing protein</fullName>
    </submittedName>
</protein>
<keyword evidence="2" id="KW-0472">Membrane</keyword>
<dbReference type="Gene3D" id="1.25.40.10">
    <property type="entry name" value="Tetratricopeptide repeat domain"/>
    <property type="match status" value="1"/>
</dbReference>
<evidence type="ECO:0000259" key="4">
    <source>
        <dbReference type="Pfam" id="PF13290"/>
    </source>
</evidence>
<reference evidence="5" key="1">
    <citation type="journal article" date="2022" name="Cell">
        <title>Design, construction, and in vivo augmentation of a complex gut microbiome.</title>
        <authorList>
            <person name="Cheng A.G."/>
            <person name="Ho P.Y."/>
            <person name="Aranda-Diaz A."/>
            <person name="Jain S."/>
            <person name="Yu F.B."/>
            <person name="Meng X."/>
            <person name="Wang M."/>
            <person name="Iakiviak M."/>
            <person name="Nagashima K."/>
            <person name="Zhao A."/>
            <person name="Murugkar P."/>
            <person name="Patil A."/>
            <person name="Atabakhsh K."/>
            <person name="Weakley A."/>
            <person name="Yan J."/>
            <person name="Brumbaugh A.R."/>
            <person name="Higginbottom S."/>
            <person name="Dimas A."/>
            <person name="Shiver A.L."/>
            <person name="Deutschbauer A."/>
            <person name="Neff N."/>
            <person name="Sonnenburg J.L."/>
            <person name="Huang K.C."/>
            <person name="Fischbach M.A."/>
        </authorList>
    </citation>
    <scope>NUCLEOTIDE SEQUENCE</scope>
    <source>
        <strain evidence="5">DSM 19829</strain>
    </source>
</reference>
<dbReference type="InterPro" id="IPR059113">
    <property type="entry name" value="Znf_ribbon"/>
</dbReference>
<organism evidence="5 6">
    <name type="scientific">Ruminococcus gauvreauii</name>
    <dbReference type="NCBI Taxonomy" id="438033"/>
    <lineage>
        <taxon>Bacteria</taxon>
        <taxon>Bacillati</taxon>
        <taxon>Bacillota</taxon>
        <taxon>Clostridia</taxon>
        <taxon>Eubacteriales</taxon>
        <taxon>Oscillospiraceae</taxon>
        <taxon>Ruminococcus</taxon>
    </lineage>
</organism>
<evidence type="ECO:0000256" key="2">
    <source>
        <dbReference type="SAM" id="Phobius"/>
    </source>
</evidence>
<feature type="domain" description="GH29D-like beta-sandwich" evidence="4">
    <location>
        <begin position="222"/>
        <end position="285"/>
    </location>
</feature>
<evidence type="ECO:0000313" key="6">
    <source>
        <dbReference type="Proteomes" id="UP001060164"/>
    </source>
</evidence>
<dbReference type="InterPro" id="IPR011990">
    <property type="entry name" value="TPR-like_helical_dom_sf"/>
</dbReference>
<evidence type="ECO:0000256" key="1">
    <source>
        <dbReference type="SAM" id="MobiDB-lite"/>
    </source>
</evidence>
<gene>
    <name evidence="5" type="ORF">NQ502_00145</name>
</gene>
<evidence type="ECO:0000313" key="5">
    <source>
        <dbReference type="EMBL" id="UWP59514.1"/>
    </source>
</evidence>
<feature type="domain" description="GH29D-like beta-sandwich" evidence="4">
    <location>
        <begin position="307"/>
        <end position="371"/>
    </location>
</feature>
<dbReference type="SUPFAM" id="SSF48452">
    <property type="entry name" value="TPR-like"/>
    <property type="match status" value="1"/>
</dbReference>
<keyword evidence="2" id="KW-1133">Transmembrane helix</keyword>